<dbReference type="AlphaFoldDB" id="A0A8J3PVM4"/>
<evidence type="ECO:0000259" key="1">
    <source>
        <dbReference type="PROSITE" id="PS50943"/>
    </source>
</evidence>
<dbReference type="Pfam" id="PF19054">
    <property type="entry name" value="DUF5753"/>
    <property type="match status" value="1"/>
</dbReference>
<comment type="caution">
    <text evidence="2">The sequence shown here is derived from an EMBL/GenBank/DDBJ whole genome shotgun (WGS) entry which is preliminary data.</text>
</comment>
<dbReference type="Pfam" id="PF13560">
    <property type="entry name" value="HTH_31"/>
    <property type="match status" value="1"/>
</dbReference>
<feature type="domain" description="HTH cro/C1-type" evidence="1">
    <location>
        <begin position="17"/>
        <end position="72"/>
    </location>
</feature>
<organism evidence="2 3">
    <name type="scientific">Planotetraspora kaengkrachanensis</name>
    <dbReference type="NCBI Taxonomy" id="575193"/>
    <lineage>
        <taxon>Bacteria</taxon>
        <taxon>Bacillati</taxon>
        <taxon>Actinomycetota</taxon>
        <taxon>Actinomycetes</taxon>
        <taxon>Streptosporangiales</taxon>
        <taxon>Streptosporangiaceae</taxon>
        <taxon>Planotetraspora</taxon>
    </lineage>
</organism>
<dbReference type="SMART" id="SM00530">
    <property type="entry name" value="HTH_XRE"/>
    <property type="match status" value="1"/>
</dbReference>
<accession>A0A8J3PVM4</accession>
<reference evidence="2 3" key="1">
    <citation type="submission" date="2021-01" db="EMBL/GenBank/DDBJ databases">
        <title>Whole genome shotgun sequence of Planotetraspora kaengkrachanensis NBRC 104272.</title>
        <authorList>
            <person name="Komaki H."/>
            <person name="Tamura T."/>
        </authorList>
    </citation>
    <scope>NUCLEOTIDE SEQUENCE [LARGE SCALE GENOMIC DNA]</scope>
    <source>
        <strain evidence="2 3">NBRC 104272</strain>
    </source>
</reference>
<evidence type="ECO:0000313" key="2">
    <source>
        <dbReference type="EMBL" id="GIG81902.1"/>
    </source>
</evidence>
<dbReference type="InterPro" id="IPR043917">
    <property type="entry name" value="DUF5753"/>
</dbReference>
<dbReference type="EMBL" id="BONV01000025">
    <property type="protein sequence ID" value="GIG81902.1"/>
    <property type="molecule type" value="Genomic_DNA"/>
</dbReference>
<dbReference type="InterPro" id="IPR010982">
    <property type="entry name" value="Lambda_DNA-bd_dom_sf"/>
</dbReference>
<dbReference type="InterPro" id="IPR001387">
    <property type="entry name" value="Cro/C1-type_HTH"/>
</dbReference>
<protein>
    <submittedName>
        <fullName evidence="2">Transcriptional regulator</fullName>
    </submittedName>
</protein>
<keyword evidence="3" id="KW-1185">Reference proteome</keyword>
<dbReference type="SUPFAM" id="SSF47413">
    <property type="entry name" value="lambda repressor-like DNA-binding domains"/>
    <property type="match status" value="1"/>
</dbReference>
<dbReference type="CDD" id="cd00093">
    <property type="entry name" value="HTH_XRE"/>
    <property type="match status" value="1"/>
</dbReference>
<dbReference type="Proteomes" id="UP000630097">
    <property type="component" value="Unassembled WGS sequence"/>
</dbReference>
<dbReference type="PROSITE" id="PS50943">
    <property type="entry name" value="HTH_CROC1"/>
    <property type="match status" value="1"/>
</dbReference>
<dbReference type="Gene3D" id="1.10.260.40">
    <property type="entry name" value="lambda repressor-like DNA-binding domains"/>
    <property type="match status" value="1"/>
</dbReference>
<dbReference type="RefSeq" id="WP_203885254.1">
    <property type="nucleotide sequence ID" value="NZ_BAABHH010000008.1"/>
</dbReference>
<name>A0A8J3PVM4_9ACTN</name>
<evidence type="ECO:0000313" key="3">
    <source>
        <dbReference type="Proteomes" id="UP000630097"/>
    </source>
</evidence>
<dbReference type="GO" id="GO:0003677">
    <property type="term" value="F:DNA binding"/>
    <property type="evidence" value="ECO:0007669"/>
    <property type="project" value="InterPro"/>
</dbReference>
<sequence length="290" mass="32807">MADTNPTLRRRQLATQLREMRLGAGMTIDEVAQQLMVSTAKISRLETGQRGASLRDVRDLCNLYGTTDPTEVETLLTAAREARQPGLRAEFADLGQDAVYLYFALESEVTSIVDFQTSHVPGLLQTDDYARALIRGVLPHITHDVLDNRVEVRMKRQQRLVGENPPRYWAVIDEALLHRRVGGVDVMRRQLDHLIEMAELPHVTIQMIPFDVGPYMGLNSAFVLLQNSDLKIVFLEGLTSVDYIEKQTELQIYQEAVEHLRAVALDPQASITRIAELRDKYGIEGSDKKR</sequence>
<gene>
    <name evidence="2" type="ORF">Pka01_50290</name>
</gene>
<proteinExistence type="predicted"/>